<keyword evidence="2" id="KW-1185">Reference proteome</keyword>
<protein>
    <submittedName>
        <fullName evidence="1">Uncharacterized protein</fullName>
    </submittedName>
</protein>
<reference evidence="2" key="1">
    <citation type="submission" date="2017-05" db="EMBL/GenBank/DDBJ databases">
        <authorList>
            <person name="Kirkegaard R."/>
            <person name="Mcilroy J S."/>
        </authorList>
    </citation>
    <scope>NUCLEOTIDE SEQUENCE [LARGE SCALE GENOMIC DNA]</scope>
</reference>
<dbReference type="Proteomes" id="UP000195514">
    <property type="component" value="Chromosome I"/>
</dbReference>
<name>A0A1Y6K680_9CHLR</name>
<accession>A0A1Y6K680</accession>
<dbReference type="EMBL" id="LT859958">
    <property type="protein sequence ID" value="SMX54388.1"/>
    <property type="molecule type" value="Genomic_DNA"/>
</dbReference>
<gene>
    <name evidence="1" type="ORF">CFX1CAM_1323</name>
</gene>
<dbReference type="AlphaFoldDB" id="A0A1Y6K680"/>
<dbReference type="KEGG" id="abat:CFX1CAM_1323"/>
<sequence>MAIEKETTLEIEHQSIDTGKYKRKLFSE</sequence>
<evidence type="ECO:0000313" key="2">
    <source>
        <dbReference type="Proteomes" id="UP000195514"/>
    </source>
</evidence>
<organism evidence="1 2">
    <name type="scientific">Candidatus Brevifilum fermentans</name>
    <dbReference type="NCBI Taxonomy" id="1986204"/>
    <lineage>
        <taxon>Bacteria</taxon>
        <taxon>Bacillati</taxon>
        <taxon>Chloroflexota</taxon>
        <taxon>Anaerolineae</taxon>
        <taxon>Anaerolineales</taxon>
        <taxon>Anaerolineaceae</taxon>
        <taxon>Candidatus Brevifilum</taxon>
    </lineage>
</organism>
<proteinExistence type="predicted"/>
<evidence type="ECO:0000313" key="1">
    <source>
        <dbReference type="EMBL" id="SMX54388.1"/>
    </source>
</evidence>